<proteinExistence type="inferred from homology"/>
<sequence length="432" mass="48999">MRYNQIPNSLFIKSRTNFTAKMKANTLAILTSNDVKHNNADDVMGFTQNNDLFYLCGIDQEETILVLYPDAYKKENREILFIKETNEHIKIWDGDKLTKDQATNISGIARVEWLQDFEKVLQLMAFEADGIYLGHNEHIKRVTYNQQTQQDRMIAWCKEKYPLHTYYRAAKITRDLRLIKSEEEIALMQQAANISVNSFKRVLKACKPSMKEYELEAELSYSLVKSGASRHAFKPIVASGKNACALHYNTNDAVCKDGDMILLDFGVCYANYNSDTTRCFPVNGTFSERQKEVYASVLHCLKAGSKLLKPGILPSDYEATMAKLVETELIKLGLLQAEDVAKQDPEKPLYKKYFMHGTAHHIGLDVHDVGLYSKALEPGMVLTCEPGIYIPEEGIGCRLENDYLIIKDGNINLTEAMPIEIEDIEALMTSSS</sequence>
<comment type="similarity">
    <text evidence="3">Belongs to the peptidase M24B family.</text>
</comment>
<protein>
    <recommendedName>
        <fullName evidence="4">Xaa-Pro aminopeptidase</fullName>
        <ecNumber evidence="4">3.4.11.9</ecNumber>
    </recommendedName>
</protein>
<evidence type="ECO:0000256" key="4">
    <source>
        <dbReference type="ARBA" id="ARBA00012574"/>
    </source>
</evidence>
<dbReference type="Pfam" id="PF05195">
    <property type="entry name" value="AMP_N"/>
    <property type="match status" value="1"/>
</dbReference>
<dbReference type="Gene3D" id="3.90.230.10">
    <property type="entry name" value="Creatinase/methionine aminopeptidase superfamily"/>
    <property type="match status" value="1"/>
</dbReference>
<name>A0A5D0GH70_9FLAO</name>
<comment type="catalytic activity">
    <reaction evidence="1">
        <text>Release of any N-terminal amino acid, including proline, that is linked to proline, even from a dipeptide or tripeptide.</text>
        <dbReference type="EC" id="3.4.11.9"/>
    </reaction>
</comment>
<comment type="caution">
    <text evidence="9">The sequence shown here is derived from an EMBL/GenBank/DDBJ whole genome shotgun (WGS) entry which is preliminary data.</text>
</comment>
<evidence type="ECO:0000256" key="2">
    <source>
        <dbReference type="ARBA" id="ARBA00001936"/>
    </source>
</evidence>
<keyword evidence="5" id="KW-0479">Metal-binding</keyword>
<dbReference type="GO" id="GO:0070006">
    <property type="term" value="F:metalloaminopeptidase activity"/>
    <property type="evidence" value="ECO:0007669"/>
    <property type="project" value="InterPro"/>
</dbReference>
<dbReference type="InterPro" id="IPR036005">
    <property type="entry name" value="Creatinase/aminopeptidase-like"/>
</dbReference>
<dbReference type="EMBL" id="VSFC01000019">
    <property type="protein sequence ID" value="TYA58233.1"/>
    <property type="molecule type" value="Genomic_DNA"/>
</dbReference>
<dbReference type="GO" id="GO:0030145">
    <property type="term" value="F:manganese ion binding"/>
    <property type="evidence" value="ECO:0007669"/>
    <property type="project" value="InterPro"/>
</dbReference>
<keyword evidence="7" id="KW-0464">Manganese</keyword>
<keyword evidence="10" id="KW-1185">Reference proteome</keyword>
<feature type="domain" description="Aminopeptidase P N-terminal" evidence="8">
    <location>
        <begin position="6"/>
        <end position="140"/>
    </location>
</feature>
<dbReference type="InterPro" id="IPR000994">
    <property type="entry name" value="Pept_M24"/>
</dbReference>
<keyword evidence="6" id="KW-0378">Hydrolase</keyword>
<comment type="cofactor">
    <cofactor evidence="2">
        <name>Mn(2+)</name>
        <dbReference type="ChEBI" id="CHEBI:29035"/>
    </cofactor>
</comment>
<evidence type="ECO:0000259" key="8">
    <source>
        <dbReference type="SMART" id="SM01011"/>
    </source>
</evidence>
<dbReference type="RefSeq" id="WP_148453330.1">
    <property type="nucleotide sequence ID" value="NZ_VSFC01000019.1"/>
</dbReference>
<dbReference type="SMART" id="SM01011">
    <property type="entry name" value="AMP_N"/>
    <property type="match status" value="1"/>
</dbReference>
<dbReference type="Pfam" id="PF00557">
    <property type="entry name" value="Peptidase_M24"/>
    <property type="match status" value="1"/>
</dbReference>
<dbReference type="PANTHER" id="PTHR43226">
    <property type="entry name" value="XAA-PRO AMINOPEPTIDASE 3"/>
    <property type="match status" value="1"/>
</dbReference>
<dbReference type="InterPro" id="IPR029149">
    <property type="entry name" value="Creatin/AminoP/Spt16_N"/>
</dbReference>
<evidence type="ECO:0000256" key="1">
    <source>
        <dbReference type="ARBA" id="ARBA00001424"/>
    </source>
</evidence>
<evidence type="ECO:0000256" key="7">
    <source>
        <dbReference type="ARBA" id="ARBA00023211"/>
    </source>
</evidence>
<evidence type="ECO:0000256" key="5">
    <source>
        <dbReference type="ARBA" id="ARBA00022723"/>
    </source>
</evidence>
<dbReference type="Gene3D" id="3.40.350.10">
    <property type="entry name" value="Creatinase/prolidase N-terminal domain"/>
    <property type="match status" value="1"/>
</dbReference>
<evidence type="ECO:0000256" key="6">
    <source>
        <dbReference type="ARBA" id="ARBA00022801"/>
    </source>
</evidence>
<evidence type="ECO:0000256" key="3">
    <source>
        <dbReference type="ARBA" id="ARBA00008766"/>
    </source>
</evidence>
<organism evidence="9 10">
    <name type="scientific">Formosa maritima</name>
    <dbReference type="NCBI Taxonomy" id="2592046"/>
    <lineage>
        <taxon>Bacteria</taxon>
        <taxon>Pseudomonadati</taxon>
        <taxon>Bacteroidota</taxon>
        <taxon>Flavobacteriia</taxon>
        <taxon>Flavobacteriales</taxon>
        <taxon>Flavobacteriaceae</taxon>
        <taxon>Formosa</taxon>
    </lineage>
</organism>
<evidence type="ECO:0000313" key="9">
    <source>
        <dbReference type="EMBL" id="TYA58233.1"/>
    </source>
</evidence>
<dbReference type="PANTHER" id="PTHR43226:SF4">
    <property type="entry name" value="XAA-PRO AMINOPEPTIDASE 3"/>
    <property type="match status" value="1"/>
</dbReference>
<accession>A0A5D0GH70</accession>
<dbReference type="Proteomes" id="UP000324550">
    <property type="component" value="Unassembled WGS sequence"/>
</dbReference>
<dbReference type="SUPFAM" id="SSF53092">
    <property type="entry name" value="Creatinase/prolidase N-terminal domain"/>
    <property type="match status" value="1"/>
</dbReference>
<dbReference type="CDD" id="cd01087">
    <property type="entry name" value="Prolidase"/>
    <property type="match status" value="1"/>
</dbReference>
<dbReference type="InterPro" id="IPR007865">
    <property type="entry name" value="Aminopep_P_N"/>
</dbReference>
<dbReference type="GO" id="GO:0006508">
    <property type="term" value="P:proteolysis"/>
    <property type="evidence" value="ECO:0007669"/>
    <property type="project" value="TreeGrafter"/>
</dbReference>
<dbReference type="AlphaFoldDB" id="A0A5D0GH70"/>
<dbReference type="EC" id="3.4.11.9" evidence="4"/>
<dbReference type="OrthoDB" id="9806388at2"/>
<gene>
    <name evidence="9" type="ORF">FVF61_03395</name>
</gene>
<dbReference type="SUPFAM" id="SSF55920">
    <property type="entry name" value="Creatinase/aminopeptidase"/>
    <property type="match status" value="1"/>
</dbReference>
<dbReference type="InterPro" id="IPR052433">
    <property type="entry name" value="X-Pro_dipept-like"/>
</dbReference>
<evidence type="ECO:0000313" key="10">
    <source>
        <dbReference type="Proteomes" id="UP000324550"/>
    </source>
</evidence>
<reference evidence="9 10" key="1">
    <citation type="submission" date="2019-08" db="EMBL/GenBank/DDBJ databases">
        <title>Formosa sediminis sp. nov., isolated from marine sediment.</title>
        <authorList>
            <person name="Cao W.R."/>
        </authorList>
    </citation>
    <scope>NUCLEOTIDE SEQUENCE [LARGE SCALE GENOMIC DNA]</scope>
    <source>
        <strain evidence="9 10">1494</strain>
    </source>
</reference>